<dbReference type="Gene3D" id="2.40.170.20">
    <property type="entry name" value="TonB-dependent receptor, beta-barrel domain"/>
    <property type="match status" value="1"/>
</dbReference>
<protein>
    <submittedName>
        <fullName evidence="9">TonB-dependent receptor</fullName>
    </submittedName>
</protein>
<sequence>MKFQVWHQPHLKQTFRIMKLTSLILFLAFFQVSAGVFSQNNAKVQIKASNKSLVDVLKFIEDETDYSFLFNRANVDVDQKVNVDLEFSDIEEGLKVLLEGTNILYRSFNNNFVLYTNESDHINPIRQQSEPVKGKVSSSSGEPIPGATVVLKGSSIGTVTDVNGNYTLSNVPADATLVFTFVGMRTQEIFVDNRQIVDIQLQEDMVGIDEVVVVGYGIQKKANLTGSVGTVAGNILTERPATNSGNLLQGRISGLQVIQPSAEPGRDNPSFLIRGRGSFGGSNDPLILIDGVTGSLNNLSPDDIENITLLKDAASASIYGARAANGVILVTTKKGEKGKTVVSYRGNIAVNSPTKLPDFITNSAEYMEMYNKAAARSGIAFRYAEDEIAKYRNATDREQYPNFDAVDYWFKNAIVTNHSISLSGGSEKSAYNASFSYLDQEAMLPGYKFKRYNALLSYTNEISKILDFGTKMILTYKDRQEPPFTSANMALSIYATGPTYGPYLPDGSGRIASRAYLNEGRNRNPSEYYAMGNQKTKDYNLNAQAYIDLKPFKGFVWTTKVAINYDDSFYKMHQVPYKGYVLQEKDTNTGDNLEFAYGPDILGVTDQYSKAITPTVYSVMSYNTTINNDHDISALLGYEQISYKYQTLRARRINSVSPILDELTGYSSDNQSLFFTHPRLPSLAGPSEWAMQSIFGRANYSFKGKYLVEANLRYDGTSKVSPDYRWGLFPSASAGWLMSEESFIKDQVSWINYLKLRASYGVLGNQDVGTYLYQNNLVINNVYYPFEESLSQGAVVNVFKDQSLKWESTSILDFGFDVNIFSGLLGVTFDWFNKTTYDILAAQPVPASLGLSSPTLNDGKMRNKGIELELSHQNKIGEVNYGANFQISTAKNELVHIRVPSKGTTINEVGLPYGSHFLYIWDGIFQEDDIDNPLTPKHVLNPNPRPGDLKMKDMDGDGDVDTDDRRVVGGAYADFLYSFGLNIGYKNFTLSAFFQGVEGRKARVNNWGIDPFMQGTPPTTKWRDAWTPENQSNTLPAIYVAGYSGVANFGGSTYYLQDASYLRLKNVMLSYDLPKSLISKIRAKDLSVYVSADNLLTFTKYEGSDPERASVTGNYAEYPQARIFNFGLNVKF</sequence>
<dbReference type="PROSITE" id="PS52016">
    <property type="entry name" value="TONB_DEPENDENT_REC_3"/>
    <property type="match status" value="1"/>
</dbReference>
<dbReference type="FunFam" id="2.170.130.10:FF:000003">
    <property type="entry name" value="SusC/RagA family TonB-linked outer membrane protein"/>
    <property type="match status" value="1"/>
</dbReference>
<keyword evidence="5 7" id="KW-0472">Membrane</keyword>
<evidence type="ECO:0000259" key="8">
    <source>
        <dbReference type="SMART" id="SM00965"/>
    </source>
</evidence>
<dbReference type="InterPro" id="IPR008969">
    <property type="entry name" value="CarboxyPept-like_regulatory"/>
</dbReference>
<dbReference type="InterPro" id="IPR011662">
    <property type="entry name" value="Secretin/TonB_short_N"/>
</dbReference>
<evidence type="ECO:0000256" key="5">
    <source>
        <dbReference type="ARBA" id="ARBA00023136"/>
    </source>
</evidence>
<dbReference type="GO" id="GO:0009279">
    <property type="term" value="C:cell outer membrane"/>
    <property type="evidence" value="ECO:0007669"/>
    <property type="project" value="UniProtKB-SubCell"/>
</dbReference>
<comment type="caution">
    <text evidence="9">The sequence shown here is derived from an EMBL/GenBank/DDBJ whole genome shotgun (WGS) entry which is preliminary data.</text>
</comment>
<evidence type="ECO:0000256" key="1">
    <source>
        <dbReference type="ARBA" id="ARBA00004571"/>
    </source>
</evidence>
<keyword evidence="9" id="KW-0675">Receptor</keyword>
<evidence type="ECO:0000256" key="6">
    <source>
        <dbReference type="ARBA" id="ARBA00023237"/>
    </source>
</evidence>
<evidence type="ECO:0000256" key="4">
    <source>
        <dbReference type="ARBA" id="ARBA00022692"/>
    </source>
</evidence>
<dbReference type="EMBL" id="JAPAAF010000003">
    <property type="protein sequence ID" value="MCW0481859.1"/>
    <property type="molecule type" value="Genomic_DNA"/>
</dbReference>
<dbReference type="SMART" id="SM00965">
    <property type="entry name" value="STN"/>
    <property type="match status" value="1"/>
</dbReference>
<keyword evidence="2 7" id="KW-0813">Transport</keyword>
<comment type="similarity">
    <text evidence="7">Belongs to the TonB-dependent receptor family.</text>
</comment>
<keyword evidence="3 7" id="KW-1134">Transmembrane beta strand</keyword>
<dbReference type="AlphaFoldDB" id="A0AA41Y1Q4"/>
<dbReference type="Pfam" id="PF13715">
    <property type="entry name" value="CarbopepD_reg_2"/>
    <property type="match status" value="1"/>
</dbReference>
<dbReference type="Proteomes" id="UP001163821">
    <property type="component" value="Unassembled WGS sequence"/>
</dbReference>
<dbReference type="RefSeq" id="WP_282590469.1">
    <property type="nucleotide sequence ID" value="NZ_JAPAAF010000003.1"/>
</dbReference>
<accession>A0AA41Y1Q4</accession>
<feature type="domain" description="Secretin/TonB short N-terminal" evidence="8">
    <location>
        <begin position="66"/>
        <end position="117"/>
    </location>
</feature>
<proteinExistence type="inferred from homology"/>
<dbReference type="NCBIfam" id="TIGR04056">
    <property type="entry name" value="OMP_RagA_SusC"/>
    <property type="match status" value="1"/>
</dbReference>
<reference evidence="9" key="1">
    <citation type="submission" date="2022-10" db="EMBL/GenBank/DDBJ databases">
        <title>Gaoshiqiia sediminis gen. nov., sp. nov., isolated from coastal sediment.</title>
        <authorList>
            <person name="Yu W.X."/>
            <person name="Mu D.S."/>
            <person name="Du J.Z."/>
            <person name="Liang Y.Q."/>
        </authorList>
    </citation>
    <scope>NUCLEOTIDE SEQUENCE</scope>
    <source>
        <strain evidence="9">A06</strain>
    </source>
</reference>
<dbReference type="InterPro" id="IPR023996">
    <property type="entry name" value="TonB-dep_OMP_SusC/RagA"/>
</dbReference>
<gene>
    <name evidence="9" type="ORF">N2K84_03895</name>
</gene>
<dbReference type="InterPro" id="IPR039426">
    <property type="entry name" value="TonB-dep_rcpt-like"/>
</dbReference>
<name>A0AA41Y1Q4_9BACT</name>
<evidence type="ECO:0000256" key="2">
    <source>
        <dbReference type="ARBA" id="ARBA00022448"/>
    </source>
</evidence>
<dbReference type="InterPro" id="IPR012910">
    <property type="entry name" value="Plug_dom"/>
</dbReference>
<keyword evidence="4 7" id="KW-0812">Transmembrane</keyword>
<dbReference type="InterPro" id="IPR036942">
    <property type="entry name" value="Beta-barrel_TonB_sf"/>
</dbReference>
<dbReference type="SUPFAM" id="SSF49464">
    <property type="entry name" value="Carboxypeptidase regulatory domain-like"/>
    <property type="match status" value="1"/>
</dbReference>
<dbReference type="InterPro" id="IPR037066">
    <property type="entry name" value="Plug_dom_sf"/>
</dbReference>
<dbReference type="NCBIfam" id="TIGR04057">
    <property type="entry name" value="SusC_RagA_signa"/>
    <property type="match status" value="1"/>
</dbReference>
<dbReference type="SUPFAM" id="SSF56935">
    <property type="entry name" value="Porins"/>
    <property type="match status" value="1"/>
</dbReference>
<dbReference type="Gene3D" id="2.170.130.10">
    <property type="entry name" value="TonB-dependent receptor, plug domain"/>
    <property type="match status" value="1"/>
</dbReference>
<dbReference type="Pfam" id="PF07660">
    <property type="entry name" value="STN"/>
    <property type="match status" value="1"/>
</dbReference>
<evidence type="ECO:0000256" key="3">
    <source>
        <dbReference type="ARBA" id="ARBA00022452"/>
    </source>
</evidence>
<dbReference type="Pfam" id="PF07715">
    <property type="entry name" value="Plug"/>
    <property type="match status" value="1"/>
</dbReference>
<evidence type="ECO:0000313" key="10">
    <source>
        <dbReference type="Proteomes" id="UP001163821"/>
    </source>
</evidence>
<dbReference type="InterPro" id="IPR023997">
    <property type="entry name" value="TonB-dep_OMP_SusC/RagA_CS"/>
</dbReference>
<keyword evidence="6 7" id="KW-0998">Cell outer membrane</keyword>
<keyword evidence="10" id="KW-1185">Reference proteome</keyword>
<comment type="subcellular location">
    <subcellularLocation>
        <location evidence="1 7">Cell outer membrane</location>
        <topology evidence="1 7">Multi-pass membrane protein</topology>
    </subcellularLocation>
</comment>
<evidence type="ECO:0000313" key="9">
    <source>
        <dbReference type="EMBL" id="MCW0481859.1"/>
    </source>
</evidence>
<dbReference type="Gene3D" id="2.60.40.1120">
    <property type="entry name" value="Carboxypeptidase-like, regulatory domain"/>
    <property type="match status" value="1"/>
</dbReference>
<evidence type="ECO:0000256" key="7">
    <source>
        <dbReference type="PROSITE-ProRule" id="PRU01360"/>
    </source>
</evidence>
<organism evidence="9 10">
    <name type="scientific">Gaoshiqia sediminis</name>
    <dbReference type="NCBI Taxonomy" id="2986998"/>
    <lineage>
        <taxon>Bacteria</taxon>
        <taxon>Pseudomonadati</taxon>
        <taxon>Bacteroidota</taxon>
        <taxon>Bacteroidia</taxon>
        <taxon>Marinilabiliales</taxon>
        <taxon>Prolixibacteraceae</taxon>
        <taxon>Gaoshiqia</taxon>
    </lineage>
</organism>